<dbReference type="GeneID" id="36599715"/>
<keyword evidence="3" id="KW-1185">Reference proteome</keyword>
<reference evidence="3" key="1">
    <citation type="submission" date="2016-07" db="EMBL/GenBank/DDBJ databases">
        <title>Multiple horizontal gene transfer events from other fungi enriched the ability of initially mycotrophic Trichoderma (Ascomycota) to feed on dead plant biomass.</title>
        <authorList>
            <consortium name="DOE Joint Genome Institute"/>
            <person name="Atanasova L."/>
            <person name="Chenthamara K."/>
            <person name="Zhang J."/>
            <person name="Grujic M."/>
            <person name="Henrissat B."/>
            <person name="Kuo A."/>
            <person name="Aerts A."/>
            <person name="Salamov A."/>
            <person name="Lipzen A."/>
            <person name="Labutti K."/>
            <person name="Barry K."/>
            <person name="Miao Y."/>
            <person name="Rahimi M.J."/>
            <person name="Shen Q."/>
            <person name="Grigoriev I.V."/>
            <person name="Kubicek C.P."/>
            <person name="Druzhinina I.S."/>
        </authorList>
    </citation>
    <scope>NUCLEOTIDE SEQUENCE [LARGE SCALE GENOMIC DNA]</scope>
    <source>
        <strain evidence="3">TUCIM 6016</strain>
    </source>
</reference>
<feature type="non-terminal residue" evidence="2">
    <location>
        <position position="1"/>
    </location>
</feature>
<sequence length="463" mass="51452">ARAPRLEMKPGMQDLDGPRRTTSLETISNGHDSGGDVQKFSAPSSSAHLSTTSPRPSEADGIVIRAYKAIINVTNLRWSMTGLQRQAPLLALSEENHLDSPGARLSALRSKLRNEQHMAIALDRIAAVLLVDMRNDLGESYDGLRERGFRTAIVGNKMLAGEWGKSHKEVVEEIRAAIAYSFAEDIISPGINLLLGSRSQDVWEKRFSRKKVEALHQLLKQTEEGRMVLIRASHLDDAVVTIKRILSIHIGYRWRCEKYASMNTAESREMLFEQLQSQLHAHDTDIRRLENTLYFTMDASTARSAQNVFAKFTTKNSEDGHAPISTQKRRPSLSVDDQSHRKRQSTTNTVERLLNTESTSNAEHIIDGLPILASSITSQEPHELRGTPLANGAGDALHVAPEDHTMLVDSEGGIQSISGHAEVQREAVPQREDVGDSLNYQYAEHWGSAEDVTTLDDILSLSW</sequence>
<evidence type="ECO:0000256" key="1">
    <source>
        <dbReference type="SAM" id="MobiDB-lite"/>
    </source>
</evidence>
<accession>A0A2T4B0E2</accession>
<evidence type="ECO:0000313" key="3">
    <source>
        <dbReference type="Proteomes" id="UP000241546"/>
    </source>
</evidence>
<dbReference type="AlphaFoldDB" id="A0A2T4B0E2"/>
<dbReference type="RefSeq" id="XP_024746106.1">
    <property type="nucleotide sequence ID" value="XM_024891597.1"/>
</dbReference>
<feature type="region of interest" description="Disordered" evidence="1">
    <location>
        <begin position="1"/>
        <end position="57"/>
    </location>
</feature>
<evidence type="ECO:0000313" key="2">
    <source>
        <dbReference type="EMBL" id="PTB62786.1"/>
    </source>
</evidence>
<proteinExistence type="predicted"/>
<feature type="compositionally biased region" description="Polar residues" evidence="1">
    <location>
        <begin position="20"/>
        <end position="31"/>
    </location>
</feature>
<dbReference type="EMBL" id="KZ680221">
    <property type="protein sequence ID" value="PTB62786.1"/>
    <property type="molecule type" value="Genomic_DNA"/>
</dbReference>
<protein>
    <submittedName>
        <fullName evidence="2">Uncharacterized protein</fullName>
    </submittedName>
</protein>
<gene>
    <name evidence="2" type="ORF">BBK36DRAFT_1128284</name>
</gene>
<dbReference type="OrthoDB" id="4899021at2759"/>
<organism evidence="2 3">
    <name type="scientific">Trichoderma citrinoviride</name>
    <dbReference type="NCBI Taxonomy" id="58853"/>
    <lineage>
        <taxon>Eukaryota</taxon>
        <taxon>Fungi</taxon>
        <taxon>Dikarya</taxon>
        <taxon>Ascomycota</taxon>
        <taxon>Pezizomycotina</taxon>
        <taxon>Sordariomycetes</taxon>
        <taxon>Hypocreomycetidae</taxon>
        <taxon>Hypocreales</taxon>
        <taxon>Hypocreaceae</taxon>
        <taxon>Trichoderma</taxon>
    </lineage>
</organism>
<name>A0A2T4B0E2_9HYPO</name>
<feature type="compositionally biased region" description="Polar residues" evidence="1">
    <location>
        <begin position="41"/>
        <end position="55"/>
    </location>
</feature>
<dbReference type="Proteomes" id="UP000241546">
    <property type="component" value="Unassembled WGS sequence"/>
</dbReference>
<feature type="region of interest" description="Disordered" evidence="1">
    <location>
        <begin position="314"/>
        <end position="348"/>
    </location>
</feature>